<accession>A0ABY4WQB7</accession>
<evidence type="ECO:0000313" key="2">
    <source>
        <dbReference type="EMBL" id="USH01728.1"/>
    </source>
</evidence>
<reference evidence="2" key="1">
    <citation type="submission" date="2021-08" db="EMBL/GenBank/DDBJ databases">
        <authorList>
            <person name="Sakaguchi M."/>
            <person name="Kikuchi T."/>
            <person name="Urbanczyk H."/>
        </authorList>
    </citation>
    <scope>NUCLEOTIDE SEQUENCE</scope>
    <source>
        <strain evidence="2">020920N</strain>
    </source>
</reference>
<name>A0ABY4WQB7_9GAMM</name>
<evidence type="ECO:0000256" key="1">
    <source>
        <dbReference type="SAM" id="SignalP"/>
    </source>
</evidence>
<proteinExistence type="predicted"/>
<sequence>MSVVKICWFLFISISLIACGGGGDESTSSATPSPDSASITPRQTQYEVLPLSNSAPDLFIPFNFSYGESVQSLYYSSWRESTEPFAYDYQLRLFNGEPGVTIFSNGFRDRESGVYTDKLWFQVCYDEACSREITGSPFAVDVNYRVIKQTLEHSYSVNLRDERFKNDTRQIRNTYTFEIGNANNQESFNVVSQTNSSDFISNCDFNLERTQVRCTYFRESFHNMTQAQIDAGDEFTVSLCYQFDANCEKPADRFVQNIEFTVIEQPLALFTETLDMDAIYERGRFYTSGDMIGGYASLSSPQLLLYKRDGSGSIATPVPQAYQTGVFTSYGMYEDPTTGKPIVVLGDFFEKTFAFLFVTPDFNNAQDTLIDTFEINTPDFDVEVKSMMKVEDTLFLALTNSELNAYDLTSEQLLFSINQAFDDFYVIDNRIYLFKNDGRQMSMTRVDHENNETTTRYTKELSVVSHRSICHEISTMIENIFYTKCGQKILTDENTSIDGTSLGTLPRRPWSEDFTGSISISELVSLLPSADNTLVALEKDHTNNAYYLTKFDINNQLISSHQLSLNDGNSVNEFEPQAFTYNNTIWLIGTDYDASFPSAITGFVTLE</sequence>
<keyword evidence="3" id="KW-1185">Reference proteome</keyword>
<evidence type="ECO:0000313" key="3">
    <source>
        <dbReference type="Proteomes" id="UP001056255"/>
    </source>
</evidence>
<dbReference type="EMBL" id="CP082275">
    <property type="protein sequence ID" value="USH01728.1"/>
    <property type="molecule type" value="Genomic_DNA"/>
</dbReference>
<protein>
    <recommendedName>
        <fullName evidence="4">Lipoprotein</fullName>
    </recommendedName>
</protein>
<dbReference type="PROSITE" id="PS51257">
    <property type="entry name" value="PROKAR_LIPOPROTEIN"/>
    <property type="match status" value="1"/>
</dbReference>
<organism evidence="2 3">
    <name type="scientific">Grimontia kaedaensis</name>
    <dbReference type="NCBI Taxonomy" id="2872157"/>
    <lineage>
        <taxon>Bacteria</taxon>
        <taxon>Pseudomonadati</taxon>
        <taxon>Pseudomonadota</taxon>
        <taxon>Gammaproteobacteria</taxon>
        <taxon>Vibrionales</taxon>
        <taxon>Vibrionaceae</taxon>
        <taxon>Grimontia</taxon>
    </lineage>
</organism>
<evidence type="ECO:0008006" key="4">
    <source>
        <dbReference type="Google" id="ProtNLM"/>
    </source>
</evidence>
<dbReference type="RefSeq" id="WP_251876220.1">
    <property type="nucleotide sequence ID" value="NZ_CP082275.1"/>
</dbReference>
<dbReference type="Proteomes" id="UP001056255">
    <property type="component" value="Chromosome I"/>
</dbReference>
<keyword evidence="1" id="KW-0732">Signal</keyword>
<feature type="signal peptide" evidence="1">
    <location>
        <begin position="1"/>
        <end position="20"/>
    </location>
</feature>
<feature type="chain" id="PRO_5045896807" description="Lipoprotein" evidence="1">
    <location>
        <begin position="21"/>
        <end position="607"/>
    </location>
</feature>
<gene>
    <name evidence="2" type="ORF">K6Q96_12685</name>
</gene>